<dbReference type="PROSITE" id="PS50011">
    <property type="entry name" value="PROTEIN_KINASE_DOM"/>
    <property type="match status" value="1"/>
</dbReference>
<organism evidence="3 4">
    <name type="scientific">Sistotremastrum suecicum HHB10207 ss-3</name>
    <dbReference type="NCBI Taxonomy" id="1314776"/>
    <lineage>
        <taxon>Eukaryota</taxon>
        <taxon>Fungi</taxon>
        <taxon>Dikarya</taxon>
        <taxon>Basidiomycota</taxon>
        <taxon>Agaricomycotina</taxon>
        <taxon>Agaricomycetes</taxon>
        <taxon>Sistotremastrales</taxon>
        <taxon>Sistotremastraceae</taxon>
        <taxon>Sistotremastrum</taxon>
    </lineage>
</organism>
<dbReference type="AlphaFoldDB" id="A0A166EPS1"/>
<name>A0A166EPS1_9AGAM</name>
<evidence type="ECO:0000256" key="1">
    <source>
        <dbReference type="SAM" id="MobiDB-lite"/>
    </source>
</evidence>
<sequence length="496" mass="56071">MANTSQRNGFNEFKDLTDRVAFAAGSAEISATGGSSDVYRATFSGNNVAVKVFRDMHVKTEDQRRSLASRIKDEMKVWGRMKHDNVLPFLGFCFYTTAHDSENAHRSIFSLVSPWMENGTIIEYCRSVQATNILEIRLKLLMDIVDGLSYLHSNGVVHGDIKGSNILVSHEGNALLADFGLARLVDDDTLFSNEVGTSTNNSLRGTIRWMAPELACGLDCAPRPTRQSDIWSYGCVVLELIASTVPYAKRRRLPSIIFAMFQKEPPAKYEGDMHPTDKDEHDIIPGIPVAFQRYQFLWTLCQACWNFEPDFRPRCQDIRLELSRAFEVRQPTSTLLTPQVEVTNVTSYDNSRYPGRFKPNITSQQSKACPPALIPQRTLSRNQSHRPRRSKVSPRRELLGRISPARPLKPLRGATDVLPASVTLSPRRDPNTFIIRFSTHTHSLDKVTGPHFSRAFILIVRNHVPMLVATVEYDGRLCFLHVYLRHDVGAPRNRCI</sequence>
<proteinExistence type="predicted"/>
<dbReference type="EMBL" id="KV428041">
    <property type="protein sequence ID" value="KZT39809.1"/>
    <property type="molecule type" value="Genomic_DNA"/>
</dbReference>
<feature type="domain" description="Protein kinase" evidence="2">
    <location>
        <begin position="24"/>
        <end position="326"/>
    </location>
</feature>
<dbReference type="InterPro" id="IPR051681">
    <property type="entry name" value="Ser/Thr_Kinases-Pseudokinases"/>
</dbReference>
<dbReference type="PANTHER" id="PTHR44329">
    <property type="entry name" value="SERINE/THREONINE-PROTEIN KINASE TNNI3K-RELATED"/>
    <property type="match status" value="1"/>
</dbReference>
<feature type="region of interest" description="Disordered" evidence="1">
    <location>
        <begin position="374"/>
        <end position="399"/>
    </location>
</feature>
<reference evidence="3 4" key="1">
    <citation type="journal article" date="2016" name="Mol. Biol. Evol.">
        <title>Comparative Genomics of Early-Diverging Mushroom-Forming Fungi Provides Insights into the Origins of Lignocellulose Decay Capabilities.</title>
        <authorList>
            <person name="Nagy L.G."/>
            <person name="Riley R."/>
            <person name="Tritt A."/>
            <person name="Adam C."/>
            <person name="Daum C."/>
            <person name="Floudas D."/>
            <person name="Sun H."/>
            <person name="Yadav J.S."/>
            <person name="Pangilinan J."/>
            <person name="Larsson K.H."/>
            <person name="Matsuura K."/>
            <person name="Barry K."/>
            <person name="Labutti K."/>
            <person name="Kuo R."/>
            <person name="Ohm R.A."/>
            <person name="Bhattacharya S.S."/>
            <person name="Shirouzu T."/>
            <person name="Yoshinaga Y."/>
            <person name="Martin F.M."/>
            <person name="Grigoriev I.V."/>
            <person name="Hibbett D.S."/>
        </authorList>
    </citation>
    <scope>NUCLEOTIDE SEQUENCE [LARGE SCALE GENOMIC DNA]</scope>
    <source>
        <strain evidence="3 4">HHB10207 ss-3</strain>
    </source>
</reference>
<evidence type="ECO:0000313" key="3">
    <source>
        <dbReference type="EMBL" id="KZT39809.1"/>
    </source>
</evidence>
<dbReference type="STRING" id="1314776.A0A166EPS1"/>
<keyword evidence="3" id="KW-0418">Kinase</keyword>
<dbReference type="InterPro" id="IPR000719">
    <property type="entry name" value="Prot_kinase_dom"/>
</dbReference>
<feature type="compositionally biased region" description="Basic residues" evidence="1">
    <location>
        <begin position="383"/>
        <end position="393"/>
    </location>
</feature>
<dbReference type="GO" id="GO:0005524">
    <property type="term" value="F:ATP binding"/>
    <property type="evidence" value="ECO:0007669"/>
    <property type="project" value="InterPro"/>
</dbReference>
<dbReference type="Pfam" id="PF00069">
    <property type="entry name" value="Pkinase"/>
    <property type="match status" value="1"/>
</dbReference>
<dbReference type="SUPFAM" id="SSF56112">
    <property type="entry name" value="Protein kinase-like (PK-like)"/>
    <property type="match status" value="1"/>
</dbReference>
<dbReference type="InterPro" id="IPR008271">
    <property type="entry name" value="Ser/Thr_kinase_AS"/>
</dbReference>
<dbReference type="Proteomes" id="UP000076798">
    <property type="component" value="Unassembled WGS sequence"/>
</dbReference>
<dbReference type="SMART" id="SM00220">
    <property type="entry name" value="S_TKc"/>
    <property type="match status" value="1"/>
</dbReference>
<dbReference type="GO" id="GO:0004674">
    <property type="term" value="F:protein serine/threonine kinase activity"/>
    <property type="evidence" value="ECO:0007669"/>
    <property type="project" value="TreeGrafter"/>
</dbReference>
<dbReference type="OrthoDB" id="4062651at2759"/>
<keyword evidence="4" id="KW-1185">Reference proteome</keyword>
<dbReference type="PROSITE" id="PS00108">
    <property type="entry name" value="PROTEIN_KINASE_ST"/>
    <property type="match status" value="1"/>
</dbReference>
<accession>A0A166EPS1</accession>
<evidence type="ECO:0000313" key="4">
    <source>
        <dbReference type="Proteomes" id="UP000076798"/>
    </source>
</evidence>
<dbReference type="InterPro" id="IPR011009">
    <property type="entry name" value="Kinase-like_dom_sf"/>
</dbReference>
<evidence type="ECO:0000259" key="2">
    <source>
        <dbReference type="PROSITE" id="PS50011"/>
    </source>
</evidence>
<protein>
    <submittedName>
        <fullName evidence="3">Kinase-like protein</fullName>
    </submittedName>
</protein>
<gene>
    <name evidence="3" type="ORF">SISSUDRAFT_1045131</name>
</gene>
<keyword evidence="3" id="KW-0808">Transferase</keyword>
<dbReference type="Gene3D" id="1.10.510.10">
    <property type="entry name" value="Transferase(Phosphotransferase) domain 1"/>
    <property type="match status" value="1"/>
</dbReference>